<reference evidence="2 3" key="1">
    <citation type="journal article" date="2019" name="Genome Biol. Evol.">
        <title>Insights into the evolution of the New World diploid cottons (Gossypium, subgenus Houzingenia) based on genome sequencing.</title>
        <authorList>
            <person name="Grover C.E."/>
            <person name="Arick M.A. 2nd"/>
            <person name="Thrash A."/>
            <person name="Conover J.L."/>
            <person name="Sanders W.S."/>
            <person name="Peterson D.G."/>
            <person name="Frelichowski J.E."/>
            <person name="Scheffler J.A."/>
            <person name="Scheffler B.E."/>
            <person name="Wendel J.F."/>
        </authorList>
    </citation>
    <scope>NUCLEOTIDE SEQUENCE [LARGE SCALE GENOMIC DNA]</scope>
    <source>
        <strain evidence="2">8</strain>
        <tissue evidence="2">Leaf</tissue>
    </source>
</reference>
<evidence type="ECO:0000313" key="3">
    <source>
        <dbReference type="Proteomes" id="UP000593578"/>
    </source>
</evidence>
<proteinExistence type="predicted"/>
<evidence type="ECO:0008006" key="4">
    <source>
        <dbReference type="Google" id="ProtNLM"/>
    </source>
</evidence>
<gene>
    <name evidence="2" type="ORF">Gorai_014868</name>
</gene>
<comment type="caution">
    <text evidence="2">The sequence shown here is derived from an EMBL/GenBank/DDBJ whole genome shotgun (WGS) entry which is preliminary data.</text>
</comment>
<sequence length="301" mass="32140">MTTSNGSPNEDDKGGACQNKKVNSNVTMAVELDLDPPLLPGYMYKKKILWEIGGMVGKVGKLDFNTDSRTRGRCAHFEGKPSCKGDQTVISALVGEESMDANDVYGPWMLVERSRCNSKDARKISAGNLGNLAGDLNNSTSQDGNSISLNLVDANRAPISLIEKSGQASSIGHRKSVGHKLIVGANEPKGKEKSGHGLVSAGNSEVPVSIEKSILYSNKHSVVVFKENVQPNSLGDMGEGQATEVASGFADIGVRIIGGKFNGGQRGKKPNRTIRDRGNIFKNSSTQVSFHELLRILAESL</sequence>
<name>A0A7J8P4E1_GOSRA</name>
<evidence type="ECO:0000256" key="1">
    <source>
        <dbReference type="SAM" id="MobiDB-lite"/>
    </source>
</evidence>
<evidence type="ECO:0000313" key="2">
    <source>
        <dbReference type="EMBL" id="MBA0584034.1"/>
    </source>
</evidence>
<organism evidence="2 3">
    <name type="scientific">Gossypium raimondii</name>
    <name type="common">Peruvian cotton</name>
    <name type="synonym">Gossypium klotzschianum subsp. raimondii</name>
    <dbReference type="NCBI Taxonomy" id="29730"/>
    <lineage>
        <taxon>Eukaryota</taxon>
        <taxon>Viridiplantae</taxon>
        <taxon>Streptophyta</taxon>
        <taxon>Embryophyta</taxon>
        <taxon>Tracheophyta</taxon>
        <taxon>Spermatophyta</taxon>
        <taxon>Magnoliopsida</taxon>
        <taxon>eudicotyledons</taxon>
        <taxon>Gunneridae</taxon>
        <taxon>Pentapetalae</taxon>
        <taxon>rosids</taxon>
        <taxon>malvids</taxon>
        <taxon>Malvales</taxon>
        <taxon>Malvaceae</taxon>
        <taxon>Malvoideae</taxon>
        <taxon>Gossypium</taxon>
    </lineage>
</organism>
<dbReference type="AlphaFoldDB" id="A0A7J8P4E1"/>
<protein>
    <recommendedName>
        <fullName evidence="4">DUF4283 domain-containing protein</fullName>
    </recommendedName>
</protein>
<feature type="region of interest" description="Disordered" evidence="1">
    <location>
        <begin position="1"/>
        <end position="20"/>
    </location>
</feature>
<dbReference type="Proteomes" id="UP000593578">
    <property type="component" value="Unassembled WGS sequence"/>
</dbReference>
<dbReference type="EMBL" id="JABEZZ010000004">
    <property type="protein sequence ID" value="MBA0584034.1"/>
    <property type="molecule type" value="Genomic_DNA"/>
</dbReference>
<accession>A0A7J8P4E1</accession>